<dbReference type="GO" id="GO:0005829">
    <property type="term" value="C:cytosol"/>
    <property type="evidence" value="ECO:0007669"/>
    <property type="project" value="TreeGrafter"/>
</dbReference>
<dbReference type="Gene3D" id="1.10.730.10">
    <property type="entry name" value="Isoleucyl-tRNA Synthetase, Domain 1"/>
    <property type="match status" value="1"/>
</dbReference>
<dbReference type="EMBL" id="MU826379">
    <property type="protein sequence ID" value="KAJ7377422.1"/>
    <property type="molecule type" value="Genomic_DNA"/>
</dbReference>
<gene>
    <name evidence="12" type="primary">VARS1_2</name>
    <name evidence="12" type="ORF">OS493_029322</name>
</gene>
<proteinExistence type="inferred from homology"/>
<comment type="similarity">
    <text evidence="1">Belongs to the class-I aminoacyl-tRNA synthetase family.</text>
</comment>
<dbReference type="AlphaFoldDB" id="A0A9W9Z9C2"/>
<keyword evidence="6" id="KW-0648">Protein biosynthesis</keyword>
<dbReference type="Pfam" id="PF08264">
    <property type="entry name" value="Anticodon_1"/>
    <property type="match status" value="1"/>
</dbReference>
<dbReference type="GO" id="GO:0005524">
    <property type="term" value="F:ATP binding"/>
    <property type="evidence" value="ECO:0007669"/>
    <property type="project" value="UniProtKB-KW"/>
</dbReference>
<evidence type="ECO:0000313" key="12">
    <source>
        <dbReference type="EMBL" id="KAJ7377422.1"/>
    </source>
</evidence>
<keyword evidence="13" id="KW-1185">Reference proteome</keyword>
<evidence type="ECO:0000259" key="11">
    <source>
        <dbReference type="Pfam" id="PF08264"/>
    </source>
</evidence>
<name>A0A9W9Z9C2_9CNID</name>
<keyword evidence="7" id="KW-0030">Aminoacyl-tRNA synthetase</keyword>
<sequence>MKEINAIRTKVDAPKWTHQSGCTKVDTPKWTHQSGRTKVDAPKWTQKSGRKKVDAPKWTHQSGRTKVDAPKWTQKSGRIKVDAKKWTHQSGRKKVDAPKWTHQSGCTKVDAPKWTHQSGRTKVDAPKWTQKSGRTKVDAPKWTHQSGRKKVDAPKWTHQSGRTKVDAKKWTHQSGRTKVDAPKWTHQSGRSKVDAPKWTHQSGHKKVDASKWTQKSGRTKVDAPKWTYQSGRTKVDAPKWTQKSGRIKVDASKWTQKRAVKITPAHDHNDYGVGQRHNLSFVTMIDDNGNIKDVKDFYPEFQHFTGLKRFNARKVVLDALTEKGLFIKTEDNQMVVPVCSRSKDIVEPLIKPQWYVDCQEMADMAVKAVRNGDLKIIPSMHEKVWYSWLENCRDWCISRQLWWGHRIPAYFVTVDDPSVSPGEDTDGKYWVSGRTEEEVLKKAAERFNVAPEKITLKQDEDVLDTWFSSGLFPFSIFGWPDETEDYKVFYPGTLLETGHDILFFWIARMVKLGLKLTGQLPFTEVFLHAMVRDAHGRKMSKSLGNVIDPVDVIKGVSLEDLYLQLENSNLDPREVERAKKGQKEDYPEGIPECGTDALRFALCAYTAQGRDINLDVLRVQGYRHFCNKLWNATKFALSGLGSDFKPNIKPELIGNETPEDRWILSRLSYAEKTANEGFRNYDFPSATTAIYNFWLYELCDVYLVRSKFVENSFFSWVGSEEKRRRLAV</sequence>
<evidence type="ECO:0000256" key="6">
    <source>
        <dbReference type="ARBA" id="ARBA00022917"/>
    </source>
</evidence>
<comment type="caution">
    <text evidence="12">The sequence shown here is derived from an EMBL/GenBank/DDBJ whole genome shotgun (WGS) entry which is preliminary data.</text>
</comment>
<evidence type="ECO:0000259" key="10">
    <source>
        <dbReference type="Pfam" id="PF00133"/>
    </source>
</evidence>
<dbReference type="SUPFAM" id="SSF50677">
    <property type="entry name" value="ValRS/IleRS/LeuRS editing domain"/>
    <property type="match status" value="1"/>
</dbReference>
<dbReference type="EC" id="6.1.1.9" evidence="2"/>
<evidence type="ECO:0000256" key="8">
    <source>
        <dbReference type="ARBA" id="ARBA00029936"/>
    </source>
</evidence>
<dbReference type="Proteomes" id="UP001163046">
    <property type="component" value="Unassembled WGS sequence"/>
</dbReference>
<dbReference type="InterPro" id="IPR033705">
    <property type="entry name" value="Anticodon_Ia_Val"/>
</dbReference>
<dbReference type="InterPro" id="IPR009080">
    <property type="entry name" value="tRNAsynth_Ia_anticodon-bd"/>
</dbReference>
<evidence type="ECO:0000256" key="5">
    <source>
        <dbReference type="ARBA" id="ARBA00022840"/>
    </source>
</evidence>
<dbReference type="GO" id="GO:0002161">
    <property type="term" value="F:aminoacyl-tRNA deacylase activity"/>
    <property type="evidence" value="ECO:0007669"/>
    <property type="project" value="InterPro"/>
</dbReference>
<evidence type="ECO:0000256" key="1">
    <source>
        <dbReference type="ARBA" id="ARBA00005594"/>
    </source>
</evidence>
<evidence type="ECO:0000256" key="2">
    <source>
        <dbReference type="ARBA" id="ARBA00013169"/>
    </source>
</evidence>
<dbReference type="FunFam" id="3.40.50.620:FF:000197">
    <property type="entry name" value="Valyl tRNA synthetase"/>
    <property type="match status" value="1"/>
</dbReference>
<dbReference type="SUPFAM" id="SSF47323">
    <property type="entry name" value="Anticodon-binding domain of a subclass of class I aminoacyl-tRNA synthetases"/>
    <property type="match status" value="1"/>
</dbReference>
<dbReference type="InterPro" id="IPR014729">
    <property type="entry name" value="Rossmann-like_a/b/a_fold"/>
</dbReference>
<dbReference type="InterPro" id="IPR002303">
    <property type="entry name" value="Valyl-tRNA_ligase"/>
</dbReference>
<dbReference type="GO" id="GO:0006438">
    <property type="term" value="P:valyl-tRNA aminoacylation"/>
    <property type="evidence" value="ECO:0007669"/>
    <property type="project" value="InterPro"/>
</dbReference>
<dbReference type="PRINTS" id="PR00986">
    <property type="entry name" value="TRNASYNTHVAL"/>
</dbReference>
<feature type="domain" description="Methionyl/Valyl/Leucyl/Isoleucyl-tRNA synthetase anticodon-binding" evidence="11">
    <location>
        <begin position="660"/>
        <end position="707"/>
    </location>
</feature>
<dbReference type="SUPFAM" id="SSF52374">
    <property type="entry name" value="Nucleotidylyl transferase"/>
    <property type="match status" value="1"/>
</dbReference>
<keyword evidence="5" id="KW-0067">ATP-binding</keyword>
<dbReference type="PANTHER" id="PTHR11946">
    <property type="entry name" value="VALYL-TRNA SYNTHETASES"/>
    <property type="match status" value="1"/>
</dbReference>
<dbReference type="OrthoDB" id="629407at2759"/>
<dbReference type="GO" id="GO:0004832">
    <property type="term" value="F:valine-tRNA ligase activity"/>
    <property type="evidence" value="ECO:0007669"/>
    <property type="project" value="UniProtKB-EC"/>
</dbReference>
<reference evidence="12" key="1">
    <citation type="submission" date="2023-01" db="EMBL/GenBank/DDBJ databases">
        <title>Genome assembly of the deep-sea coral Lophelia pertusa.</title>
        <authorList>
            <person name="Herrera S."/>
            <person name="Cordes E."/>
        </authorList>
    </citation>
    <scope>NUCLEOTIDE SEQUENCE</scope>
    <source>
        <strain evidence="12">USNM1676648</strain>
        <tissue evidence="12">Polyp</tissue>
    </source>
</reference>
<dbReference type="Gene3D" id="3.40.50.620">
    <property type="entry name" value="HUPs"/>
    <property type="match status" value="1"/>
</dbReference>
<feature type="region of interest" description="Disordered" evidence="9">
    <location>
        <begin position="15"/>
        <end position="218"/>
    </location>
</feature>
<keyword evidence="4" id="KW-0547">Nucleotide-binding</keyword>
<organism evidence="12 13">
    <name type="scientific">Desmophyllum pertusum</name>
    <dbReference type="NCBI Taxonomy" id="174260"/>
    <lineage>
        <taxon>Eukaryota</taxon>
        <taxon>Metazoa</taxon>
        <taxon>Cnidaria</taxon>
        <taxon>Anthozoa</taxon>
        <taxon>Hexacorallia</taxon>
        <taxon>Scleractinia</taxon>
        <taxon>Caryophylliina</taxon>
        <taxon>Caryophylliidae</taxon>
        <taxon>Desmophyllum</taxon>
    </lineage>
</organism>
<protein>
    <recommendedName>
        <fullName evidence="2">valine--tRNA ligase</fullName>
        <ecNumber evidence="2">6.1.1.9</ecNumber>
    </recommendedName>
    <alternativeName>
        <fullName evidence="8">Valyl-tRNA synthetase</fullName>
    </alternativeName>
</protein>
<feature type="domain" description="Aminoacyl-tRNA synthetase class Ia" evidence="10">
    <location>
        <begin position="341"/>
        <end position="615"/>
    </location>
</feature>
<dbReference type="InterPro" id="IPR013155">
    <property type="entry name" value="M/V/L/I-tRNA-synth_anticd-bd"/>
</dbReference>
<keyword evidence="3 12" id="KW-0436">Ligase</keyword>
<evidence type="ECO:0000313" key="13">
    <source>
        <dbReference type="Proteomes" id="UP001163046"/>
    </source>
</evidence>
<evidence type="ECO:0000256" key="3">
    <source>
        <dbReference type="ARBA" id="ARBA00022598"/>
    </source>
</evidence>
<dbReference type="PANTHER" id="PTHR11946:SF109">
    <property type="entry name" value="VALINE--TRNA LIGASE"/>
    <property type="match status" value="1"/>
</dbReference>
<evidence type="ECO:0000256" key="7">
    <source>
        <dbReference type="ARBA" id="ARBA00023146"/>
    </source>
</evidence>
<dbReference type="InterPro" id="IPR002300">
    <property type="entry name" value="aa-tRNA-synth_Ia"/>
</dbReference>
<dbReference type="Pfam" id="PF00133">
    <property type="entry name" value="tRNA-synt_1"/>
    <property type="match status" value="1"/>
</dbReference>
<evidence type="ECO:0000256" key="9">
    <source>
        <dbReference type="SAM" id="MobiDB-lite"/>
    </source>
</evidence>
<dbReference type="CDD" id="cd07962">
    <property type="entry name" value="Anticodon_Ia_Val"/>
    <property type="match status" value="1"/>
</dbReference>
<evidence type="ECO:0000256" key="4">
    <source>
        <dbReference type="ARBA" id="ARBA00022741"/>
    </source>
</evidence>
<accession>A0A9W9Z9C2</accession>
<dbReference type="InterPro" id="IPR009008">
    <property type="entry name" value="Val/Leu/Ile-tRNA-synth_edit"/>
</dbReference>